<comment type="caution">
    <text evidence="6">The sequence shown here is derived from an EMBL/GenBank/DDBJ whole genome shotgun (WGS) entry which is preliminary data.</text>
</comment>
<accession>A0A8H6Z2V4</accession>
<evidence type="ECO:0000256" key="4">
    <source>
        <dbReference type="PROSITE-ProRule" id="PRU00134"/>
    </source>
</evidence>
<proteinExistence type="predicted"/>
<keyword evidence="2 4" id="KW-0863">Zinc-finger</keyword>
<dbReference type="PROSITE" id="PS50865">
    <property type="entry name" value="ZF_MYND_2"/>
    <property type="match status" value="1"/>
</dbReference>
<keyword evidence="7" id="KW-1185">Reference proteome</keyword>
<gene>
    <name evidence="6" type="ORF">MVEN_00315600</name>
</gene>
<dbReference type="AlphaFoldDB" id="A0A8H6Z2V4"/>
<sequence>MTTTSSAVESPLTGWRIGTKTLYTLNLDNKTLFPDNDHIPVDPPEPDERWVIITEVLSNPRRHPSGQSFIVKDKIGDRFPVIFSTQNPTKDVRPYKTGRLICLVNGSQSNFQQNVGYLVRKKSSAYMLPCNLPTLRRLSARLQAQSDAGEFGQCCNVCKTRSGLRRCRCRTRYCGTDCQRWDWNNGHSKECKVIEALIVWNRTEWF</sequence>
<reference evidence="6" key="1">
    <citation type="submission" date="2020-05" db="EMBL/GenBank/DDBJ databases">
        <title>Mycena genomes resolve the evolution of fungal bioluminescence.</title>
        <authorList>
            <person name="Tsai I.J."/>
        </authorList>
    </citation>
    <scope>NUCLEOTIDE SEQUENCE</scope>
    <source>
        <strain evidence="6">CCC161011</strain>
    </source>
</reference>
<name>A0A8H6Z2V4_9AGAR</name>
<dbReference type="SUPFAM" id="SSF144232">
    <property type="entry name" value="HIT/MYND zinc finger-like"/>
    <property type="match status" value="1"/>
</dbReference>
<evidence type="ECO:0000313" key="6">
    <source>
        <dbReference type="EMBL" id="KAF7369827.1"/>
    </source>
</evidence>
<dbReference type="OrthoDB" id="265717at2759"/>
<dbReference type="EMBL" id="JACAZI010000002">
    <property type="protein sequence ID" value="KAF7369827.1"/>
    <property type="molecule type" value="Genomic_DNA"/>
</dbReference>
<evidence type="ECO:0000256" key="1">
    <source>
        <dbReference type="ARBA" id="ARBA00022723"/>
    </source>
</evidence>
<evidence type="ECO:0000256" key="2">
    <source>
        <dbReference type="ARBA" id="ARBA00022771"/>
    </source>
</evidence>
<dbReference type="InterPro" id="IPR002893">
    <property type="entry name" value="Znf_MYND"/>
</dbReference>
<dbReference type="Gene3D" id="6.10.140.2220">
    <property type="match status" value="1"/>
</dbReference>
<evidence type="ECO:0000256" key="3">
    <source>
        <dbReference type="ARBA" id="ARBA00022833"/>
    </source>
</evidence>
<keyword evidence="3" id="KW-0862">Zinc</keyword>
<feature type="domain" description="MYND-type" evidence="5">
    <location>
        <begin position="155"/>
        <end position="191"/>
    </location>
</feature>
<evidence type="ECO:0000259" key="5">
    <source>
        <dbReference type="PROSITE" id="PS50865"/>
    </source>
</evidence>
<protein>
    <recommendedName>
        <fullName evidence="5">MYND-type domain-containing protein</fullName>
    </recommendedName>
</protein>
<dbReference type="Proteomes" id="UP000620124">
    <property type="component" value="Unassembled WGS sequence"/>
</dbReference>
<keyword evidence="1" id="KW-0479">Metal-binding</keyword>
<organism evidence="6 7">
    <name type="scientific">Mycena venus</name>
    <dbReference type="NCBI Taxonomy" id="2733690"/>
    <lineage>
        <taxon>Eukaryota</taxon>
        <taxon>Fungi</taxon>
        <taxon>Dikarya</taxon>
        <taxon>Basidiomycota</taxon>
        <taxon>Agaricomycotina</taxon>
        <taxon>Agaricomycetes</taxon>
        <taxon>Agaricomycetidae</taxon>
        <taxon>Agaricales</taxon>
        <taxon>Marasmiineae</taxon>
        <taxon>Mycenaceae</taxon>
        <taxon>Mycena</taxon>
    </lineage>
</organism>
<evidence type="ECO:0000313" key="7">
    <source>
        <dbReference type="Proteomes" id="UP000620124"/>
    </source>
</evidence>
<dbReference type="Pfam" id="PF01753">
    <property type="entry name" value="zf-MYND"/>
    <property type="match status" value="1"/>
</dbReference>
<dbReference type="GO" id="GO:0008270">
    <property type="term" value="F:zinc ion binding"/>
    <property type="evidence" value="ECO:0007669"/>
    <property type="project" value="UniProtKB-KW"/>
</dbReference>